<name>A0A5E8CGY8_9ZZZZ</name>
<reference evidence="2" key="1">
    <citation type="submission" date="2019-09" db="EMBL/GenBank/DDBJ databases">
        <authorList>
            <person name="Needham M D."/>
        </authorList>
    </citation>
    <scope>NUCLEOTIDE SEQUENCE</scope>
</reference>
<feature type="coiled-coil region" evidence="1">
    <location>
        <begin position="69"/>
        <end position="110"/>
    </location>
</feature>
<proteinExistence type="predicted"/>
<accession>A0A5E8CGY8</accession>
<protein>
    <submittedName>
        <fullName evidence="2">Uncharacterized protein</fullName>
    </submittedName>
</protein>
<keyword evidence="1" id="KW-0175">Coiled coil</keyword>
<gene>
    <name evidence="2" type="ORF">CPAV1605_173</name>
</gene>
<dbReference type="EMBL" id="CABVLZ010000001">
    <property type="protein sequence ID" value="VVU94451.1"/>
    <property type="molecule type" value="Genomic_DNA"/>
</dbReference>
<dbReference type="AlphaFoldDB" id="A0A5E8CGY8"/>
<evidence type="ECO:0000256" key="1">
    <source>
        <dbReference type="SAM" id="Coils"/>
    </source>
</evidence>
<organism evidence="2">
    <name type="scientific">seawater metagenome</name>
    <dbReference type="NCBI Taxonomy" id="1561972"/>
    <lineage>
        <taxon>unclassified sequences</taxon>
        <taxon>metagenomes</taxon>
        <taxon>ecological metagenomes</taxon>
    </lineage>
</organism>
<evidence type="ECO:0000313" key="2">
    <source>
        <dbReference type="EMBL" id="VVU94451.1"/>
    </source>
</evidence>
<sequence length="214" mass="25765">MDICGSQLIDNIRVQQKKLFDIEKKIKNIVEEHEYYQELELQKKNSETLLLKTVTELVLSKSEDVFSKIKDTYKILENIELELREKEDNLVKFKKEKEIIDKELEKLSIDLVEQKKIEWVNMSFEDWYELSYDEEQENFWIYSTECGNDMGIWKGYDQLSLNDIDHFDTFELDYFYYGGPNYYNCYYPNSEMSEAEMAREAGCANIKRINRHEL</sequence>